<keyword evidence="2" id="KW-1185">Reference proteome</keyword>
<accession>A0ACB8UHC1</accession>
<dbReference type="Proteomes" id="UP001055072">
    <property type="component" value="Unassembled WGS sequence"/>
</dbReference>
<dbReference type="EMBL" id="MU274901">
    <property type="protein sequence ID" value="KAI0093666.1"/>
    <property type="molecule type" value="Genomic_DNA"/>
</dbReference>
<sequence>MAYNDKSRPYNGAVSYPPYQDNDNYYSYESNPPPHQTYDPAGFNTSEPGLAAYKDEPGYVAGSKERDTTVGVGAADDFGSATRTVGPKSSKSLKRWRHEHQGDLWMQGGGLRCCGRFFCCTIMLFVFFFIGIVLSLLLWVRPPNVAVGNIQLANASNSINLQNNGIAVTLDVPIVVDNPNYFSVNFNNIHADVFYPINNTKVGSGDLWNLKLDSNKQTNFSVPFTLNYTTSIDPNLSILSDLAGRCGLGGGSQSQIKVDYSIKLDFKVLFIPIKPTIKNSASFSCPFDQQDLENLLKSVGLNIPGLGSLLSALF</sequence>
<comment type="caution">
    <text evidence="1">The sequence shown here is derived from an EMBL/GenBank/DDBJ whole genome shotgun (WGS) entry which is preliminary data.</text>
</comment>
<reference evidence="1" key="1">
    <citation type="journal article" date="2021" name="Environ. Microbiol.">
        <title>Gene family expansions and transcriptome signatures uncover fungal adaptations to wood decay.</title>
        <authorList>
            <person name="Hage H."/>
            <person name="Miyauchi S."/>
            <person name="Viragh M."/>
            <person name="Drula E."/>
            <person name="Min B."/>
            <person name="Chaduli D."/>
            <person name="Navarro D."/>
            <person name="Favel A."/>
            <person name="Norest M."/>
            <person name="Lesage-Meessen L."/>
            <person name="Balint B."/>
            <person name="Merenyi Z."/>
            <person name="de Eugenio L."/>
            <person name="Morin E."/>
            <person name="Martinez A.T."/>
            <person name="Baldrian P."/>
            <person name="Stursova M."/>
            <person name="Martinez M.J."/>
            <person name="Novotny C."/>
            <person name="Magnuson J.K."/>
            <person name="Spatafora J.W."/>
            <person name="Maurice S."/>
            <person name="Pangilinan J."/>
            <person name="Andreopoulos W."/>
            <person name="LaButti K."/>
            <person name="Hundley H."/>
            <person name="Na H."/>
            <person name="Kuo A."/>
            <person name="Barry K."/>
            <person name="Lipzen A."/>
            <person name="Henrissat B."/>
            <person name="Riley R."/>
            <person name="Ahrendt S."/>
            <person name="Nagy L.G."/>
            <person name="Grigoriev I.V."/>
            <person name="Martin F."/>
            <person name="Rosso M.N."/>
        </authorList>
    </citation>
    <scope>NUCLEOTIDE SEQUENCE</scope>
    <source>
        <strain evidence="1">CBS 384.51</strain>
    </source>
</reference>
<organism evidence="1 2">
    <name type="scientific">Irpex rosettiformis</name>
    <dbReference type="NCBI Taxonomy" id="378272"/>
    <lineage>
        <taxon>Eukaryota</taxon>
        <taxon>Fungi</taxon>
        <taxon>Dikarya</taxon>
        <taxon>Basidiomycota</taxon>
        <taxon>Agaricomycotina</taxon>
        <taxon>Agaricomycetes</taxon>
        <taxon>Polyporales</taxon>
        <taxon>Irpicaceae</taxon>
        <taxon>Irpex</taxon>
    </lineage>
</organism>
<evidence type="ECO:0000313" key="1">
    <source>
        <dbReference type="EMBL" id="KAI0093666.1"/>
    </source>
</evidence>
<proteinExistence type="predicted"/>
<name>A0ACB8UHC1_9APHY</name>
<evidence type="ECO:0000313" key="2">
    <source>
        <dbReference type="Proteomes" id="UP001055072"/>
    </source>
</evidence>
<protein>
    <submittedName>
        <fullName evidence="1">Uncharacterized protein</fullName>
    </submittedName>
</protein>
<gene>
    <name evidence="1" type="ORF">BDY19DRAFT_989219</name>
</gene>